<dbReference type="Pfam" id="PF01103">
    <property type="entry name" value="Omp85"/>
    <property type="match status" value="1"/>
</dbReference>
<dbReference type="GO" id="GO:0009279">
    <property type="term" value="C:cell outer membrane"/>
    <property type="evidence" value="ECO:0007669"/>
    <property type="project" value="UniProtKB-SubCell"/>
</dbReference>
<keyword evidence="4 8" id="KW-0732">Signal</keyword>
<name>A0AA52EGJ2_9PROT</name>
<dbReference type="InterPro" id="IPR034746">
    <property type="entry name" value="POTRA"/>
</dbReference>
<feature type="domain" description="POTRA" evidence="10">
    <location>
        <begin position="354"/>
        <end position="429"/>
    </location>
</feature>
<dbReference type="PIRSF" id="PIRSF006076">
    <property type="entry name" value="OM_assembly_OMP85"/>
    <property type="match status" value="1"/>
</dbReference>
<keyword evidence="7 8" id="KW-0998">Cell outer membrane</keyword>
<dbReference type="InterPro" id="IPR039910">
    <property type="entry name" value="D15-like"/>
</dbReference>
<accession>A0AA52EGJ2</accession>
<dbReference type="EMBL" id="CP123872">
    <property type="protein sequence ID" value="WND02380.1"/>
    <property type="molecule type" value="Genomic_DNA"/>
</dbReference>
<dbReference type="RefSeq" id="WP_310798216.1">
    <property type="nucleotide sequence ID" value="NZ_CP123872.1"/>
</dbReference>
<evidence type="ECO:0000259" key="10">
    <source>
        <dbReference type="PROSITE" id="PS51779"/>
    </source>
</evidence>
<evidence type="ECO:0000256" key="9">
    <source>
        <dbReference type="NCBIfam" id="TIGR03303"/>
    </source>
</evidence>
<dbReference type="InterPro" id="IPR023707">
    <property type="entry name" value="OM_assembly_BamA"/>
</dbReference>
<dbReference type="Proteomes" id="UP001268683">
    <property type="component" value="Chromosome"/>
</dbReference>
<dbReference type="HAMAP" id="MF_01430">
    <property type="entry name" value="OM_assembly_BamA"/>
    <property type="match status" value="1"/>
</dbReference>
<evidence type="ECO:0000313" key="12">
    <source>
        <dbReference type="Proteomes" id="UP001268683"/>
    </source>
</evidence>
<feature type="chain" id="PRO_5041496093" description="Outer membrane protein assembly factor BamA" evidence="8">
    <location>
        <begin position="27"/>
        <end position="881"/>
    </location>
</feature>
<comment type="subcellular location">
    <subcellularLocation>
        <location evidence="8">Cell outer membrane</location>
    </subcellularLocation>
    <subcellularLocation>
        <location evidence="1">Membrane</location>
    </subcellularLocation>
</comment>
<protein>
    <recommendedName>
        <fullName evidence="8 9">Outer membrane protein assembly factor BamA</fullName>
    </recommendedName>
</protein>
<proteinExistence type="inferred from homology"/>
<keyword evidence="12" id="KW-1185">Reference proteome</keyword>
<dbReference type="Gene3D" id="3.10.20.310">
    <property type="entry name" value="membrane protein fhac"/>
    <property type="match status" value="5"/>
</dbReference>
<dbReference type="InterPro" id="IPR000184">
    <property type="entry name" value="Bac_surfAg_D15"/>
</dbReference>
<keyword evidence="3 8" id="KW-0812">Transmembrane</keyword>
<keyword evidence="6 8" id="KW-0472">Membrane</keyword>
<organism evidence="11 12">
    <name type="scientific">Temperatibacter marinus</name>
    <dbReference type="NCBI Taxonomy" id="1456591"/>
    <lineage>
        <taxon>Bacteria</taxon>
        <taxon>Pseudomonadati</taxon>
        <taxon>Pseudomonadota</taxon>
        <taxon>Alphaproteobacteria</taxon>
        <taxon>Kordiimonadales</taxon>
        <taxon>Temperatibacteraceae</taxon>
        <taxon>Temperatibacter</taxon>
    </lineage>
</organism>
<dbReference type="GO" id="GO:0043165">
    <property type="term" value="P:Gram-negative-bacterium-type cell outer membrane assembly"/>
    <property type="evidence" value="ECO:0007669"/>
    <property type="project" value="UniProtKB-UniRule"/>
</dbReference>
<evidence type="ECO:0000256" key="8">
    <source>
        <dbReference type="HAMAP-Rule" id="MF_01430"/>
    </source>
</evidence>
<comment type="similarity">
    <text evidence="8">Belongs to the BamA family.</text>
</comment>
<evidence type="ECO:0000313" key="11">
    <source>
        <dbReference type="EMBL" id="WND02380.1"/>
    </source>
</evidence>
<feature type="domain" description="POTRA" evidence="10">
    <location>
        <begin position="181"/>
        <end position="269"/>
    </location>
</feature>
<keyword evidence="5 8" id="KW-0677">Repeat</keyword>
<keyword evidence="2 8" id="KW-1134">Transmembrane beta strand</keyword>
<evidence type="ECO:0000256" key="7">
    <source>
        <dbReference type="ARBA" id="ARBA00023237"/>
    </source>
</evidence>
<dbReference type="PROSITE" id="PS51779">
    <property type="entry name" value="POTRA"/>
    <property type="match status" value="4"/>
</dbReference>
<dbReference type="KEGG" id="tmk:QGN29_12550"/>
<comment type="subunit">
    <text evidence="8">Part of the Bam complex.</text>
</comment>
<dbReference type="InterPro" id="IPR010827">
    <property type="entry name" value="BamA/TamA_POTRA"/>
</dbReference>
<evidence type="ECO:0000256" key="3">
    <source>
        <dbReference type="ARBA" id="ARBA00022692"/>
    </source>
</evidence>
<evidence type="ECO:0000256" key="4">
    <source>
        <dbReference type="ARBA" id="ARBA00022729"/>
    </source>
</evidence>
<dbReference type="GO" id="GO:0051205">
    <property type="term" value="P:protein insertion into membrane"/>
    <property type="evidence" value="ECO:0007669"/>
    <property type="project" value="UniProtKB-UniRule"/>
</dbReference>
<evidence type="ECO:0000256" key="2">
    <source>
        <dbReference type="ARBA" id="ARBA00022452"/>
    </source>
</evidence>
<comment type="function">
    <text evidence="8">Part of the outer membrane protein assembly complex, which is involved in assembly and insertion of beta-barrel proteins into the outer membrane.</text>
</comment>
<dbReference type="Pfam" id="PF07244">
    <property type="entry name" value="POTRA"/>
    <property type="match status" value="5"/>
</dbReference>
<dbReference type="AlphaFoldDB" id="A0AA52EGJ2"/>
<reference evidence="11" key="1">
    <citation type="submission" date="2023-04" db="EMBL/GenBank/DDBJ databases">
        <title>Complete genome sequence of Temperatibacter marinus.</title>
        <authorList>
            <person name="Rong J.-C."/>
            <person name="Yi M.-L."/>
            <person name="Zhao Q."/>
        </authorList>
    </citation>
    <scope>NUCLEOTIDE SEQUENCE</scope>
    <source>
        <strain evidence="11">NBRC 110045</strain>
    </source>
</reference>
<sequence length="881" mass="99441" precursor="true">MKNIWALSFVLLTVVTSVSLSVSAQAPQQQQMPVITEIQVQGNVRVEGATILQYMTVRAGDAFDQAELNNSFKRLFSTGLFADLKFDIQGTVLVVVVQESPIINRIIFEGNKKLDNEALTEEIRIRPRSVFTRAKVKAEVNRILELYRSKGRFAAIVEPKVVQQSQNRVDVVFEIQEGPKTKVSKINFLGNKIFSDGDLRDVLVTKESRWWKIFSSGDTYDPDKILYDQQQLRNFYLNEGYADFRIISAVAELVPDRSSFIINYTVDEGEIYRFGKVTVESQIRDVNADLFKVFLRVREGEVYSQEAIENSQETLTDLAGAQGYAFIDILPKPKRNKEERTIEYNFTILEAPRVYVERINIHGNVRTLDKVIRREFRLQEGDAFNSFNIKRSEDRLKRLGFFRPEGIEVERKQGSAIDRMEVDVRVEEQSTGDLNFGIGFSSIENFIFNFSINEKNFMGKGQRLGFSMNLSGYQQSANVSFTEPYFLDRNIAAGADIFYRRTTNSDRYASPYESDSKGFSLRMGAALGEFWTYQGNYTFRFDNVRLSTSQIDSCLGLIRYDITTGRYIDVDTDQLTDEQIGYLELDRDMRLEACSQINGSVNFNITDPVYGSSLGTYNQSIIGYTLGFDSRNNYLRPTAGRAFYFSQNYAGLGGDVKYLKSSVNFDNYWTPINGWTLRLSAQGSWIKGIGQRVRLNDSLFLGGPQLRGFDVNAVGPRRFYGTIVSGTASGVNLDDLGAGKLNLGNSVGGTKQYVGRAELFFPLGDAALEMGINASAFLDVGSLWGTDVRLDQCAFGYSQVENYLNRVAEGRQNGAFGEDITGAAFETDCIIGDNWKPRAAIGIGFSWQSPFGPFRIDLTKNLRRQFGDRTQTLQFNIGTSF</sequence>
<evidence type="ECO:0000256" key="1">
    <source>
        <dbReference type="ARBA" id="ARBA00004370"/>
    </source>
</evidence>
<feature type="domain" description="POTRA" evidence="10">
    <location>
        <begin position="33"/>
        <end position="100"/>
    </location>
</feature>
<evidence type="ECO:0000256" key="5">
    <source>
        <dbReference type="ARBA" id="ARBA00022737"/>
    </source>
</evidence>
<feature type="domain" description="POTRA" evidence="10">
    <location>
        <begin position="101"/>
        <end position="178"/>
    </location>
</feature>
<dbReference type="PANTHER" id="PTHR12815">
    <property type="entry name" value="SORTING AND ASSEMBLY MACHINERY SAMM50 PROTEIN FAMILY MEMBER"/>
    <property type="match status" value="1"/>
</dbReference>
<gene>
    <name evidence="8 11" type="primary">bamA</name>
    <name evidence="11" type="ORF">QGN29_12550</name>
</gene>
<dbReference type="Gene3D" id="2.40.160.50">
    <property type="entry name" value="membrane protein fhac: a member of the omp85/tpsb transporter family"/>
    <property type="match status" value="1"/>
</dbReference>
<evidence type="ECO:0000256" key="6">
    <source>
        <dbReference type="ARBA" id="ARBA00023136"/>
    </source>
</evidence>
<feature type="signal peptide" evidence="8">
    <location>
        <begin position="1"/>
        <end position="26"/>
    </location>
</feature>
<dbReference type="PANTHER" id="PTHR12815:SF23">
    <property type="entry name" value="OUTER MEMBRANE PROTEIN ASSEMBLY FACTOR BAMA"/>
    <property type="match status" value="1"/>
</dbReference>
<dbReference type="NCBIfam" id="TIGR03303">
    <property type="entry name" value="OM_YaeT"/>
    <property type="match status" value="1"/>
</dbReference>